<dbReference type="GeneID" id="97996164"/>
<dbReference type="EMBL" id="QQRQ01000025">
    <property type="protein sequence ID" value="RFT05848.1"/>
    <property type="molecule type" value="Genomic_DNA"/>
</dbReference>
<dbReference type="AlphaFoldDB" id="A0A3E2B1B2"/>
<gene>
    <name evidence="2" type="ORF">DV520_10495</name>
</gene>
<keyword evidence="3" id="KW-1185">Reference proteome</keyword>
<dbReference type="Proteomes" id="UP000260649">
    <property type="component" value="Unassembled WGS sequence"/>
</dbReference>
<reference evidence="2 3" key="1">
    <citation type="submission" date="2018-07" db="EMBL/GenBank/DDBJ databases">
        <title>GABA Modulating Bacteria of the Human Gut Microbiota.</title>
        <authorList>
            <person name="Strandwitz P."/>
            <person name="Kim K.H."/>
            <person name="Terekhova D."/>
            <person name="Liu J.K."/>
            <person name="Sharma A."/>
            <person name="Levering J."/>
            <person name="Mcdonald D."/>
            <person name="Dietrich D."/>
            <person name="Ramadhar T.R."/>
            <person name="Lekbua A."/>
            <person name="Mroue N."/>
            <person name="Liston C."/>
            <person name="Stewart E.J."/>
            <person name="Dubin M.J."/>
            <person name="Zengler K."/>
            <person name="Knight R."/>
            <person name="Gilbert J.A."/>
            <person name="Clardy J."/>
            <person name="Lewis K."/>
        </authorList>
    </citation>
    <scope>NUCLEOTIDE SEQUENCE [LARGE SCALE GENOMIC DNA]</scope>
    <source>
        <strain evidence="2 3">KLE1738</strain>
    </source>
</reference>
<organism evidence="2 3">
    <name type="scientific">Evtepia gabavorous</name>
    <dbReference type="NCBI Taxonomy" id="2211183"/>
    <lineage>
        <taxon>Bacteria</taxon>
        <taxon>Bacillati</taxon>
        <taxon>Bacillota</taxon>
        <taxon>Clostridia</taxon>
        <taxon>Eubacteriales</taxon>
        <taxon>Evtepia</taxon>
    </lineage>
</organism>
<proteinExistence type="predicted"/>
<dbReference type="RefSeq" id="WP_021920815.1">
    <property type="nucleotide sequence ID" value="NZ_CAKXKJ010000001.1"/>
</dbReference>
<protein>
    <recommendedName>
        <fullName evidence="1">Phospholipase C/D domain-containing protein</fullName>
    </recommendedName>
</protein>
<evidence type="ECO:0000313" key="2">
    <source>
        <dbReference type="EMBL" id="RFT05848.1"/>
    </source>
</evidence>
<name>A0A3E2B1B2_9FIRM</name>
<comment type="caution">
    <text evidence="2">The sequence shown here is derived from an EMBL/GenBank/DDBJ whole genome shotgun (WGS) entry which is preliminary data.</text>
</comment>
<evidence type="ECO:0000313" key="3">
    <source>
        <dbReference type="Proteomes" id="UP000260649"/>
    </source>
</evidence>
<dbReference type="InterPro" id="IPR029002">
    <property type="entry name" value="PLPC/GPLD1"/>
</dbReference>
<accession>A0A3E2B1B2</accession>
<evidence type="ECO:0000259" key="1">
    <source>
        <dbReference type="Pfam" id="PF00882"/>
    </source>
</evidence>
<dbReference type="Pfam" id="PF00882">
    <property type="entry name" value="Zn_dep_PLPC"/>
    <property type="match status" value="1"/>
</dbReference>
<feature type="domain" description="Phospholipase C/D" evidence="1">
    <location>
        <begin position="7"/>
        <end position="128"/>
    </location>
</feature>
<sequence>MANHNAHTYFGLQVLGQLPPDLRELCTEDLPVFHLGLYGPDPLIFSLWTKKISDRLHKRWREESLPDLTDAIQTGSPTARSFAAGYILHHMLDDTVHPVIYGWMEEGSSHFRLEIALDLLLLEEKRRANSPKLHTEGKGRTAATAESVLKPMGARQYLAGLWRMAALSNCFCGPGRPATGGIRAREKVQARELRDRMEAQIAPAAQELAGILVRTTSR</sequence>
<dbReference type="OrthoDB" id="9810528at2"/>